<proteinExistence type="predicted"/>
<accession>Q8CKE5</accession>
<name>Q8CKE5_YERPE</name>
<sequence length="107" mass="11795">MIKGGATGEVEASHFNILGVYGSDEGILYLAKMLLQLAAIINLYDEYNFFVFRIKSIQLNDNLLIIAIPSARSVIAGQPDLPRLMAKAIEEDNIAINQTGFAIFYIT</sequence>
<dbReference type="AlphaFoldDB" id="Q8CKE5"/>
<dbReference type="EMBL" id="AE009952">
    <property type="protein sequence ID" value="AAM87131.1"/>
    <property type="molecule type" value="Genomic_DNA"/>
</dbReference>
<gene>
    <name evidence="1" type="ordered locus">y3582</name>
</gene>
<evidence type="ECO:0000313" key="2">
    <source>
        <dbReference type="Proteomes" id="UP000002490"/>
    </source>
</evidence>
<dbReference type="KEGG" id="ypk:y3582"/>
<dbReference type="Proteomes" id="UP000002490">
    <property type="component" value="Chromosome"/>
</dbReference>
<protein>
    <submittedName>
        <fullName evidence="1">Uncharacterized protein</fullName>
    </submittedName>
</protein>
<evidence type="ECO:0000313" key="1">
    <source>
        <dbReference type="EMBL" id="AAM87131.1"/>
    </source>
</evidence>
<reference evidence="1 2" key="1">
    <citation type="journal article" date="2002" name="J. Bacteriol.">
        <title>Genome sequence of Yersinia pestis KIM.</title>
        <authorList>
            <person name="Deng W."/>
            <person name="Burland V."/>
            <person name="Plunkett G.III."/>
            <person name="Boutin A."/>
            <person name="Mayhew G.F."/>
            <person name="Liss P."/>
            <person name="Perna N.T."/>
            <person name="Rose D.J."/>
            <person name="Mau B."/>
            <person name="Zhou S."/>
            <person name="Schwartz D.C."/>
            <person name="Fetherston J.D."/>
            <person name="Lindler L.E."/>
            <person name="Brubaker R.R."/>
            <person name="Plana G.V."/>
            <person name="Straley S.C."/>
            <person name="McDonough K.A."/>
            <person name="Nilles M.L."/>
            <person name="Matson J.S."/>
            <person name="Blattner F.R."/>
            <person name="Perry R.D."/>
        </authorList>
    </citation>
    <scope>NUCLEOTIDE SEQUENCE [LARGE SCALE GENOMIC DNA]</scope>
    <source>
        <strain evidence="2">KIM10+ / Biovar Mediaevalis</strain>
    </source>
</reference>
<dbReference type="HOGENOM" id="CLU_2209046_0_0_6"/>
<organism evidence="1 2">
    <name type="scientific">Yersinia pestis</name>
    <dbReference type="NCBI Taxonomy" id="632"/>
    <lineage>
        <taxon>Bacteria</taxon>
        <taxon>Pseudomonadati</taxon>
        <taxon>Pseudomonadota</taxon>
        <taxon>Gammaproteobacteria</taxon>
        <taxon>Enterobacterales</taxon>
        <taxon>Yersiniaceae</taxon>
        <taxon>Yersinia</taxon>
    </lineage>
</organism>